<name>A0A9D2S6K5_9FIRM</name>
<dbReference type="AlphaFoldDB" id="A0A9D2S6K5"/>
<evidence type="ECO:0000313" key="1">
    <source>
        <dbReference type="EMBL" id="HJB57944.1"/>
    </source>
</evidence>
<evidence type="ECO:0000313" key="2">
    <source>
        <dbReference type="Proteomes" id="UP000824208"/>
    </source>
</evidence>
<reference evidence="1" key="1">
    <citation type="journal article" date="2021" name="PeerJ">
        <title>Extensive microbial diversity within the chicken gut microbiome revealed by metagenomics and culture.</title>
        <authorList>
            <person name="Gilroy R."/>
            <person name="Ravi A."/>
            <person name="Getino M."/>
            <person name="Pursley I."/>
            <person name="Horton D.L."/>
            <person name="Alikhan N.F."/>
            <person name="Baker D."/>
            <person name="Gharbi K."/>
            <person name="Hall N."/>
            <person name="Watson M."/>
            <person name="Adriaenssens E.M."/>
            <person name="Foster-Nyarko E."/>
            <person name="Jarju S."/>
            <person name="Secka A."/>
            <person name="Antonio M."/>
            <person name="Oren A."/>
            <person name="Chaudhuri R.R."/>
            <person name="La Ragione R."/>
            <person name="Hildebrand F."/>
            <person name="Pallen M.J."/>
        </authorList>
    </citation>
    <scope>NUCLEOTIDE SEQUENCE</scope>
    <source>
        <strain evidence="1">CHK189-11263</strain>
    </source>
</reference>
<proteinExistence type="predicted"/>
<dbReference type="Proteomes" id="UP000824208">
    <property type="component" value="Unassembled WGS sequence"/>
</dbReference>
<protein>
    <submittedName>
        <fullName evidence="1">Uncharacterized protein</fullName>
    </submittedName>
</protein>
<dbReference type="EMBL" id="DWYC01000088">
    <property type="protein sequence ID" value="HJB57944.1"/>
    <property type="molecule type" value="Genomic_DNA"/>
</dbReference>
<reference evidence="1" key="2">
    <citation type="submission" date="2021-04" db="EMBL/GenBank/DDBJ databases">
        <authorList>
            <person name="Gilroy R."/>
        </authorList>
    </citation>
    <scope>NUCLEOTIDE SEQUENCE</scope>
    <source>
        <strain evidence="1">CHK189-11263</strain>
    </source>
</reference>
<accession>A0A9D2S6K5</accession>
<sequence length="118" mass="13414">MEGSWFGVGCNIYTHPKVLGLARELKLDVDAAVGKLGRLYAWAAQNGNETGEISYLPPEEIAAIMRWKKRPQTLLAALEAQGLLERQESGLFIHDWEEYNGAFLRKKRRDRERKKEGG</sequence>
<comment type="caution">
    <text evidence="1">The sequence shown here is derived from an EMBL/GenBank/DDBJ whole genome shotgun (WGS) entry which is preliminary data.</text>
</comment>
<organism evidence="1 2">
    <name type="scientific">Candidatus Flavonifractor intestinipullorum</name>
    <dbReference type="NCBI Taxonomy" id="2838587"/>
    <lineage>
        <taxon>Bacteria</taxon>
        <taxon>Bacillati</taxon>
        <taxon>Bacillota</taxon>
        <taxon>Clostridia</taxon>
        <taxon>Eubacteriales</taxon>
        <taxon>Oscillospiraceae</taxon>
        <taxon>Flavonifractor</taxon>
    </lineage>
</organism>
<gene>
    <name evidence="1" type="ORF">H9714_10375</name>
</gene>